<protein>
    <recommendedName>
        <fullName evidence="3">3-oxoacyl-ACP synthase</fullName>
    </recommendedName>
</protein>
<name>A1ZP09_MICM2</name>
<dbReference type="OrthoDB" id="667380at2"/>
<accession>A1ZP09</accession>
<proteinExistence type="predicted"/>
<gene>
    <name evidence="1" type="ORF">M23134_00242</name>
</gene>
<evidence type="ECO:0008006" key="3">
    <source>
        <dbReference type="Google" id="ProtNLM"/>
    </source>
</evidence>
<reference evidence="1 2" key="1">
    <citation type="submission" date="2007-01" db="EMBL/GenBank/DDBJ databases">
        <authorList>
            <person name="Haygood M."/>
            <person name="Podell S."/>
            <person name="Anderson C."/>
            <person name="Hopkinson B."/>
            <person name="Roe K."/>
            <person name="Barbeau K."/>
            <person name="Gaasterland T."/>
            <person name="Ferriera S."/>
            <person name="Johnson J."/>
            <person name="Kravitz S."/>
            <person name="Beeson K."/>
            <person name="Sutton G."/>
            <person name="Rogers Y.-H."/>
            <person name="Friedman R."/>
            <person name="Frazier M."/>
            <person name="Venter J.C."/>
        </authorList>
    </citation>
    <scope>NUCLEOTIDE SEQUENCE [LARGE SCALE GENOMIC DNA]</scope>
    <source>
        <strain evidence="1 2">ATCC 23134</strain>
    </source>
</reference>
<dbReference type="eggNOG" id="COG0782">
    <property type="taxonomic scope" value="Bacteria"/>
</dbReference>
<evidence type="ECO:0000313" key="1">
    <source>
        <dbReference type="EMBL" id="EAY27801.1"/>
    </source>
</evidence>
<organism evidence="1 2">
    <name type="scientific">Microscilla marina ATCC 23134</name>
    <dbReference type="NCBI Taxonomy" id="313606"/>
    <lineage>
        <taxon>Bacteria</taxon>
        <taxon>Pseudomonadati</taxon>
        <taxon>Bacteroidota</taxon>
        <taxon>Cytophagia</taxon>
        <taxon>Cytophagales</taxon>
        <taxon>Microscillaceae</taxon>
        <taxon>Microscilla</taxon>
    </lineage>
</organism>
<dbReference type="Proteomes" id="UP000004095">
    <property type="component" value="Unassembled WGS sequence"/>
</dbReference>
<dbReference type="EMBL" id="AAWS01000020">
    <property type="protein sequence ID" value="EAY27801.1"/>
    <property type="molecule type" value="Genomic_DNA"/>
</dbReference>
<dbReference type="RefSeq" id="WP_002698762.1">
    <property type="nucleotide sequence ID" value="NZ_AAWS01000020.1"/>
</dbReference>
<dbReference type="AlphaFoldDB" id="A1ZP09"/>
<evidence type="ECO:0000313" key="2">
    <source>
        <dbReference type="Proteomes" id="UP000004095"/>
    </source>
</evidence>
<sequence>MINTKIQLYAQCEKYASQKISQAQAAISAAQQAANEETKSSAGDKYETGRAMMQLEKEKHATQVNEGLKLKKVLAQINPKVQLSTVQLGSLVMTPQANYYIAISVGKLTLEDKTYFTISLASPIGQALKGLKAGEEIFFRQQKIKIYEVW</sequence>
<comment type="caution">
    <text evidence="1">The sequence shown here is derived from an EMBL/GenBank/DDBJ whole genome shotgun (WGS) entry which is preliminary data.</text>
</comment>
<keyword evidence="2" id="KW-1185">Reference proteome</keyword>